<keyword evidence="1" id="KW-1133">Transmembrane helix</keyword>
<reference evidence="3" key="1">
    <citation type="submission" date="2020-10" db="EMBL/GenBank/DDBJ databases">
        <authorList>
            <person name="Castelo-Branco R."/>
            <person name="Eusebio N."/>
            <person name="Adriana R."/>
            <person name="Vieira A."/>
            <person name="Brugerolle De Fraissinette N."/>
            <person name="Rezende De Castro R."/>
            <person name="Schneider M.P."/>
            <person name="Vasconcelos V."/>
            <person name="Leao P.N."/>
        </authorList>
    </citation>
    <scope>NUCLEOTIDE SEQUENCE</scope>
    <source>
        <strain evidence="3">LEGE 11480</strain>
    </source>
</reference>
<dbReference type="Gene3D" id="3.40.50.1820">
    <property type="entry name" value="alpha/beta hydrolase"/>
    <property type="match status" value="1"/>
</dbReference>
<evidence type="ECO:0000256" key="1">
    <source>
        <dbReference type="SAM" id="Phobius"/>
    </source>
</evidence>
<organism evidence="3 4">
    <name type="scientific">Romeriopsis navalis LEGE 11480</name>
    <dbReference type="NCBI Taxonomy" id="2777977"/>
    <lineage>
        <taxon>Bacteria</taxon>
        <taxon>Bacillati</taxon>
        <taxon>Cyanobacteriota</taxon>
        <taxon>Cyanophyceae</taxon>
        <taxon>Leptolyngbyales</taxon>
        <taxon>Leptolyngbyaceae</taxon>
        <taxon>Romeriopsis</taxon>
        <taxon>Romeriopsis navalis</taxon>
    </lineage>
</organism>
<dbReference type="AlphaFoldDB" id="A0A928VJB1"/>
<proteinExistence type="predicted"/>
<sequence>MLWMMQLLVILLGAISQGVGCWREDRQAQLGQFVDVNGRQLHLVVRGHADPMQPTIVLDHSLGGVEGYFLIDQLSRLSRTCISDRAGYGWSQRSAKRRTSAQIVQELDTALTEAGLEPPYLLIGDSFGSYNMRLYAHTFPDKVCGLILTDGLHESGMLNMSPLLRGLQAFFISGFLVAILGSTIGAIRLLRWLGLFYWLKPELRQFPQWAFDAATRSFCRPQHWWTMTQELFWMDQSGQELADANDLGDLPIVDIPAASFFIPAWWTRLIPLGRANALRDQMHEKLMQLSTNCKQIAAPESGHFVWIDQPAVMLEAVKWVLEQQNQRD</sequence>
<keyword evidence="4" id="KW-1185">Reference proteome</keyword>
<dbReference type="SUPFAM" id="SSF53474">
    <property type="entry name" value="alpha/beta-Hydrolases"/>
    <property type="match status" value="1"/>
</dbReference>
<evidence type="ECO:0000313" key="4">
    <source>
        <dbReference type="Proteomes" id="UP000625316"/>
    </source>
</evidence>
<feature type="transmembrane region" description="Helical" evidence="1">
    <location>
        <begin position="169"/>
        <end position="190"/>
    </location>
</feature>
<dbReference type="InterPro" id="IPR029058">
    <property type="entry name" value="AB_hydrolase_fold"/>
</dbReference>
<keyword evidence="1" id="KW-0812">Transmembrane</keyword>
<accession>A0A928VJB1</accession>
<evidence type="ECO:0000313" key="3">
    <source>
        <dbReference type="EMBL" id="MBE9028707.1"/>
    </source>
</evidence>
<gene>
    <name evidence="3" type="ORF">IQ266_02905</name>
</gene>
<dbReference type="GO" id="GO:0016787">
    <property type="term" value="F:hydrolase activity"/>
    <property type="evidence" value="ECO:0007669"/>
    <property type="project" value="UniProtKB-KW"/>
</dbReference>
<name>A0A928VJB1_9CYAN</name>
<dbReference type="RefSeq" id="WP_264323530.1">
    <property type="nucleotide sequence ID" value="NZ_JADEXQ010000006.1"/>
</dbReference>
<comment type="caution">
    <text evidence="3">The sequence shown here is derived from an EMBL/GenBank/DDBJ whole genome shotgun (WGS) entry which is preliminary data.</text>
</comment>
<keyword evidence="3" id="KW-0378">Hydrolase</keyword>
<dbReference type="Proteomes" id="UP000625316">
    <property type="component" value="Unassembled WGS sequence"/>
</dbReference>
<feature type="domain" description="AB hydrolase-1" evidence="2">
    <location>
        <begin position="55"/>
        <end position="154"/>
    </location>
</feature>
<dbReference type="InterPro" id="IPR000073">
    <property type="entry name" value="AB_hydrolase_1"/>
</dbReference>
<keyword evidence="1" id="KW-0472">Membrane</keyword>
<dbReference type="EMBL" id="JADEXQ010000006">
    <property type="protein sequence ID" value="MBE9028707.1"/>
    <property type="molecule type" value="Genomic_DNA"/>
</dbReference>
<dbReference type="Pfam" id="PF00561">
    <property type="entry name" value="Abhydrolase_1"/>
    <property type="match status" value="1"/>
</dbReference>
<protein>
    <submittedName>
        <fullName evidence="3">Alpha/beta hydrolase</fullName>
    </submittedName>
</protein>
<evidence type="ECO:0000259" key="2">
    <source>
        <dbReference type="Pfam" id="PF00561"/>
    </source>
</evidence>